<dbReference type="InterPro" id="IPR036249">
    <property type="entry name" value="Thioredoxin-like_sf"/>
</dbReference>
<dbReference type="RefSeq" id="WP_077130360.1">
    <property type="nucleotide sequence ID" value="NZ_CP014263.1"/>
</dbReference>
<evidence type="ECO:0000259" key="1">
    <source>
        <dbReference type="Pfam" id="PF00085"/>
    </source>
</evidence>
<dbReference type="OrthoDB" id="964174at2"/>
<feature type="domain" description="Thioredoxin" evidence="1">
    <location>
        <begin position="39"/>
        <end position="97"/>
    </location>
</feature>
<dbReference type="EMBL" id="CP014263">
    <property type="protein sequence ID" value="AQG78917.1"/>
    <property type="molecule type" value="Genomic_DNA"/>
</dbReference>
<organism evidence="2 3">
    <name type="scientific">Spirosoma montaniterrae</name>
    <dbReference type="NCBI Taxonomy" id="1178516"/>
    <lineage>
        <taxon>Bacteria</taxon>
        <taxon>Pseudomonadati</taxon>
        <taxon>Bacteroidota</taxon>
        <taxon>Cytophagia</taxon>
        <taxon>Cytophagales</taxon>
        <taxon>Cytophagaceae</taxon>
        <taxon>Spirosoma</taxon>
    </lineage>
</organism>
<proteinExistence type="predicted"/>
<name>A0A1P9WU61_9BACT</name>
<dbReference type="STRING" id="1178516.AWR27_05990"/>
<dbReference type="Gene3D" id="3.40.30.10">
    <property type="entry name" value="Glutaredoxin"/>
    <property type="match status" value="1"/>
</dbReference>
<keyword evidence="3" id="KW-1185">Reference proteome</keyword>
<dbReference type="AlphaFoldDB" id="A0A1P9WU61"/>
<gene>
    <name evidence="2" type="ORF">AWR27_05990</name>
</gene>
<protein>
    <recommendedName>
        <fullName evidence="1">Thioredoxin domain-containing protein</fullName>
    </recommendedName>
</protein>
<evidence type="ECO:0000313" key="2">
    <source>
        <dbReference type="EMBL" id="AQG78917.1"/>
    </source>
</evidence>
<accession>A0A1P9WU61</accession>
<dbReference type="Proteomes" id="UP000187941">
    <property type="component" value="Chromosome"/>
</dbReference>
<dbReference type="Pfam" id="PF00085">
    <property type="entry name" value="Thioredoxin"/>
    <property type="match status" value="1"/>
</dbReference>
<evidence type="ECO:0000313" key="3">
    <source>
        <dbReference type="Proteomes" id="UP000187941"/>
    </source>
</evidence>
<reference evidence="2 3" key="1">
    <citation type="submission" date="2016-01" db="EMBL/GenBank/DDBJ databases">
        <authorList>
            <person name="Oliw E.H."/>
        </authorList>
    </citation>
    <scope>NUCLEOTIDE SEQUENCE [LARGE SCALE GENOMIC DNA]</scope>
    <source>
        <strain evidence="2 3">DY10</strain>
    </source>
</reference>
<sequence>MDATHTTPIYIPAQTAVLLCFLPAKPQPPAEGASLSVLTDRLQQQLPPSVRLLKVDEIRHADVVKSFNLSQLPAFVLVQQGVELGRREGTRSWDDVVSLTGLL</sequence>
<dbReference type="InterPro" id="IPR013766">
    <property type="entry name" value="Thioredoxin_domain"/>
</dbReference>
<dbReference type="SUPFAM" id="SSF52833">
    <property type="entry name" value="Thioredoxin-like"/>
    <property type="match status" value="1"/>
</dbReference>
<dbReference type="KEGG" id="smon:AWR27_05990"/>